<evidence type="ECO:0000313" key="2">
    <source>
        <dbReference type="EMBL" id="TWI92062.1"/>
    </source>
</evidence>
<organism evidence="2 3">
    <name type="scientific">Chitinophaga japonensis</name>
    <name type="common">Flexibacter japonensis</name>
    <dbReference type="NCBI Taxonomy" id="104662"/>
    <lineage>
        <taxon>Bacteria</taxon>
        <taxon>Pseudomonadati</taxon>
        <taxon>Bacteroidota</taxon>
        <taxon>Chitinophagia</taxon>
        <taxon>Chitinophagales</taxon>
        <taxon>Chitinophagaceae</taxon>
        <taxon>Chitinophaga</taxon>
    </lineage>
</organism>
<reference evidence="2 3" key="1">
    <citation type="journal article" date="2013" name="Stand. Genomic Sci.">
        <title>Genomic Encyclopedia of Type Strains, Phase I: The one thousand microbial genomes (KMG-I) project.</title>
        <authorList>
            <person name="Kyrpides N.C."/>
            <person name="Woyke T."/>
            <person name="Eisen J.A."/>
            <person name="Garrity G."/>
            <person name="Lilburn T.G."/>
            <person name="Beck B.J."/>
            <person name="Whitman W.B."/>
            <person name="Hugenholtz P."/>
            <person name="Klenk H.P."/>
        </authorList>
    </citation>
    <scope>NUCLEOTIDE SEQUENCE [LARGE SCALE GENOMIC DNA]</scope>
    <source>
        <strain evidence="2 3">DSM 13484</strain>
    </source>
</reference>
<keyword evidence="2" id="KW-0808">Transferase</keyword>
<evidence type="ECO:0000313" key="3">
    <source>
        <dbReference type="Proteomes" id="UP000316778"/>
    </source>
</evidence>
<feature type="domain" description="Methyltransferase type 11" evidence="1">
    <location>
        <begin position="150"/>
        <end position="198"/>
    </location>
</feature>
<keyword evidence="2" id="KW-0489">Methyltransferase</keyword>
<dbReference type="InterPro" id="IPR029063">
    <property type="entry name" value="SAM-dependent_MTases_sf"/>
</dbReference>
<dbReference type="AlphaFoldDB" id="A0A562TEW9"/>
<dbReference type="EMBL" id="VLLG01000002">
    <property type="protein sequence ID" value="TWI92062.1"/>
    <property type="molecule type" value="Genomic_DNA"/>
</dbReference>
<accession>A0A562TEW9</accession>
<dbReference type="InterPro" id="IPR013216">
    <property type="entry name" value="Methyltransf_11"/>
</dbReference>
<dbReference type="Proteomes" id="UP000316778">
    <property type="component" value="Unassembled WGS sequence"/>
</dbReference>
<gene>
    <name evidence="2" type="ORF">LX66_1444</name>
</gene>
<dbReference type="OrthoDB" id="1490915at2"/>
<protein>
    <submittedName>
        <fullName evidence="2">Methyltransferase family protein</fullName>
    </submittedName>
</protein>
<sequence length="302" mass="35678">MNFVYKCLLQQFFSKIPYGEHLNYLFQRRITNSLPASDEKFLRKVNDAFTHYGKFKEFNELKNNGNKYYEFGAGWDLIIPISISLLGFEVTCIDIKYLATPELIQNSLGQFVKLRNKLPFEFDKINSISLNKDKCMETLGKEYNIKYKAPLDARDTGFKQETIDFISSSVTFEHIPGRELLLILNECYRLLKRGGILSLTIDYKDHWSYFDKNISIYNFLRYSEKEWKRYNPSLHYQNRLRHSDYLKIIQQTCFELVEDAPILPTEEDIKVLKQIPLNNDFSLKTYDLHDLGIKGSHIVLRK</sequence>
<dbReference type="Pfam" id="PF08241">
    <property type="entry name" value="Methyltransf_11"/>
    <property type="match status" value="1"/>
</dbReference>
<dbReference type="GO" id="GO:0008757">
    <property type="term" value="F:S-adenosylmethionine-dependent methyltransferase activity"/>
    <property type="evidence" value="ECO:0007669"/>
    <property type="project" value="InterPro"/>
</dbReference>
<dbReference type="SUPFAM" id="SSF53335">
    <property type="entry name" value="S-adenosyl-L-methionine-dependent methyltransferases"/>
    <property type="match status" value="1"/>
</dbReference>
<comment type="caution">
    <text evidence="2">The sequence shown here is derived from an EMBL/GenBank/DDBJ whole genome shotgun (WGS) entry which is preliminary data.</text>
</comment>
<dbReference type="RefSeq" id="WP_145711276.1">
    <property type="nucleotide sequence ID" value="NZ_BAAAFY010000001.1"/>
</dbReference>
<evidence type="ECO:0000259" key="1">
    <source>
        <dbReference type="Pfam" id="PF08241"/>
    </source>
</evidence>
<dbReference type="GO" id="GO:0032259">
    <property type="term" value="P:methylation"/>
    <property type="evidence" value="ECO:0007669"/>
    <property type="project" value="UniProtKB-KW"/>
</dbReference>
<name>A0A562TEW9_CHIJA</name>
<dbReference type="Gene3D" id="3.40.50.150">
    <property type="entry name" value="Vaccinia Virus protein VP39"/>
    <property type="match status" value="1"/>
</dbReference>
<proteinExistence type="predicted"/>
<keyword evidence="3" id="KW-1185">Reference proteome</keyword>